<dbReference type="OrthoDB" id="7865757at2759"/>
<sequence length="360" mass="42029">MARRSNFIESNDNFREQNLRFVRNEFEDNINQFFEGANPSGGNQQAPPRRDSLIVQPTPGQKRAAAGSGLEGQKRRRVSTSRKFIIGGYSLPYIESNRQPLPQPEGESYAVTFFEQQPNYNTHPYANEDGTVDNHEESESDSESIDSHRSDNRGGNNGGRASKKIRTRLRKMWTKMYREKNYKDWKNWWKDFKWCGAEINKKLEKFGNINIQHRFIPKYGKASTEQVVKKVITAAHMGLEKNTNKVYRNMRSIFLLMNETVLDNLSEEQMLQVQDLIRSIPNHLWLYKIRSMVFLWKMFHDSLKTRTSTFVQAASELKAVSRSWENPLFHWLAKQAFDELKAVSEIAWPDHNKVYPQLDG</sequence>
<dbReference type="Proteomes" id="UP000007801">
    <property type="component" value="Unassembled WGS sequence"/>
</dbReference>
<evidence type="ECO:0000256" key="1">
    <source>
        <dbReference type="SAM" id="MobiDB-lite"/>
    </source>
</evidence>
<evidence type="ECO:0000313" key="3">
    <source>
        <dbReference type="Proteomes" id="UP000007801"/>
    </source>
</evidence>
<evidence type="ECO:0000313" key="2">
    <source>
        <dbReference type="EMBL" id="KPU73784.1"/>
    </source>
</evidence>
<dbReference type="EMBL" id="CH902620">
    <property type="protein sequence ID" value="KPU73784.1"/>
    <property type="molecule type" value="Genomic_DNA"/>
</dbReference>
<gene>
    <name evidence="2" type="primary">Dana\GF15655</name>
    <name evidence="2" type="synonym">dana_GLEANR_16419</name>
    <name evidence="2" type="ORF">GF15655</name>
</gene>
<dbReference type="GeneID" id="6498461"/>
<proteinExistence type="predicted"/>
<name>A0A0P8XG72_DROAN</name>
<organism evidence="2 3">
    <name type="scientific">Drosophila ananassae</name>
    <name type="common">Fruit fly</name>
    <dbReference type="NCBI Taxonomy" id="7217"/>
    <lineage>
        <taxon>Eukaryota</taxon>
        <taxon>Metazoa</taxon>
        <taxon>Ecdysozoa</taxon>
        <taxon>Arthropoda</taxon>
        <taxon>Hexapoda</taxon>
        <taxon>Insecta</taxon>
        <taxon>Pterygota</taxon>
        <taxon>Neoptera</taxon>
        <taxon>Endopterygota</taxon>
        <taxon>Diptera</taxon>
        <taxon>Brachycera</taxon>
        <taxon>Muscomorpha</taxon>
        <taxon>Ephydroidea</taxon>
        <taxon>Drosophilidae</taxon>
        <taxon>Drosophila</taxon>
        <taxon>Sophophora</taxon>
    </lineage>
</organism>
<keyword evidence="3" id="KW-1185">Reference proteome</keyword>
<dbReference type="CTD" id="55011"/>
<dbReference type="AlphaFoldDB" id="A0A0P8XG72"/>
<feature type="region of interest" description="Disordered" evidence="1">
    <location>
        <begin position="119"/>
        <end position="165"/>
    </location>
</feature>
<feature type="region of interest" description="Disordered" evidence="1">
    <location>
        <begin position="36"/>
        <end position="79"/>
    </location>
</feature>
<protein>
    <submittedName>
        <fullName evidence="2">Uncharacterized protein, isoform D</fullName>
    </submittedName>
</protein>
<reference evidence="2 3" key="1">
    <citation type="journal article" date="2007" name="Nature">
        <title>Evolution of genes and genomes on the Drosophila phylogeny.</title>
        <authorList>
            <consortium name="Drosophila 12 Genomes Consortium"/>
            <person name="Clark A.G."/>
            <person name="Eisen M.B."/>
            <person name="Smith D.R."/>
            <person name="Bergman C.M."/>
            <person name="Oliver B."/>
            <person name="Markow T.A."/>
            <person name="Kaufman T.C."/>
            <person name="Kellis M."/>
            <person name="Gelbart W."/>
            <person name="Iyer V.N."/>
            <person name="Pollard D.A."/>
            <person name="Sackton T.B."/>
            <person name="Larracuente A.M."/>
            <person name="Singh N.D."/>
            <person name="Abad J.P."/>
            <person name="Abt D.N."/>
            <person name="Adryan B."/>
            <person name="Aguade M."/>
            <person name="Akashi H."/>
            <person name="Anderson W.W."/>
            <person name="Aquadro C.F."/>
            <person name="Ardell D.H."/>
            <person name="Arguello R."/>
            <person name="Artieri C.G."/>
            <person name="Barbash D.A."/>
            <person name="Barker D."/>
            <person name="Barsanti P."/>
            <person name="Batterham P."/>
            <person name="Batzoglou S."/>
            <person name="Begun D."/>
            <person name="Bhutkar A."/>
            <person name="Blanco E."/>
            <person name="Bosak S.A."/>
            <person name="Bradley R.K."/>
            <person name="Brand A.D."/>
            <person name="Brent M.R."/>
            <person name="Brooks A.N."/>
            <person name="Brown R.H."/>
            <person name="Butlin R.K."/>
            <person name="Caggese C."/>
            <person name="Calvi B.R."/>
            <person name="Bernardo de Carvalho A."/>
            <person name="Caspi A."/>
            <person name="Castrezana S."/>
            <person name="Celniker S.E."/>
            <person name="Chang J.L."/>
            <person name="Chapple C."/>
            <person name="Chatterji S."/>
            <person name="Chinwalla A."/>
            <person name="Civetta A."/>
            <person name="Clifton S.W."/>
            <person name="Comeron J.M."/>
            <person name="Costello J.C."/>
            <person name="Coyne J.A."/>
            <person name="Daub J."/>
            <person name="David R.G."/>
            <person name="Delcher A.L."/>
            <person name="Delehaunty K."/>
            <person name="Do C.B."/>
            <person name="Ebling H."/>
            <person name="Edwards K."/>
            <person name="Eickbush T."/>
            <person name="Evans J.D."/>
            <person name="Filipski A."/>
            <person name="Findeiss S."/>
            <person name="Freyhult E."/>
            <person name="Fulton L."/>
            <person name="Fulton R."/>
            <person name="Garcia A.C."/>
            <person name="Gardiner A."/>
            <person name="Garfield D.A."/>
            <person name="Garvin B.E."/>
            <person name="Gibson G."/>
            <person name="Gilbert D."/>
            <person name="Gnerre S."/>
            <person name="Godfrey J."/>
            <person name="Good R."/>
            <person name="Gotea V."/>
            <person name="Gravely B."/>
            <person name="Greenberg A.J."/>
            <person name="Griffiths-Jones S."/>
            <person name="Gross S."/>
            <person name="Guigo R."/>
            <person name="Gustafson E.A."/>
            <person name="Haerty W."/>
            <person name="Hahn M.W."/>
            <person name="Halligan D.L."/>
            <person name="Halpern A.L."/>
            <person name="Halter G.M."/>
            <person name="Han M.V."/>
            <person name="Heger A."/>
            <person name="Hillier L."/>
            <person name="Hinrichs A.S."/>
            <person name="Holmes I."/>
            <person name="Hoskins R.A."/>
            <person name="Hubisz M.J."/>
            <person name="Hultmark D."/>
            <person name="Huntley M.A."/>
            <person name="Jaffe D.B."/>
            <person name="Jagadeeshan S."/>
            <person name="Jeck W.R."/>
            <person name="Johnson J."/>
            <person name="Jones C.D."/>
            <person name="Jordan W.C."/>
            <person name="Karpen G.H."/>
            <person name="Kataoka E."/>
            <person name="Keightley P.D."/>
            <person name="Kheradpour P."/>
            <person name="Kirkness E.F."/>
            <person name="Koerich L.B."/>
            <person name="Kristiansen K."/>
            <person name="Kudrna D."/>
            <person name="Kulathinal R.J."/>
            <person name="Kumar S."/>
            <person name="Kwok R."/>
            <person name="Lander E."/>
            <person name="Langley C.H."/>
            <person name="Lapoint R."/>
            <person name="Lazzaro B.P."/>
            <person name="Lee S.J."/>
            <person name="Levesque L."/>
            <person name="Li R."/>
            <person name="Lin C.F."/>
            <person name="Lin M.F."/>
            <person name="Lindblad-Toh K."/>
            <person name="Llopart A."/>
            <person name="Long M."/>
            <person name="Low L."/>
            <person name="Lozovsky E."/>
            <person name="Lu J."/>
            <person name="Luo M."/>
            <person name="Machado C.A."/>
            <person name="Makalowski W."/>
            <person name="Marzo M."/>
            <person name="Matsuda M."/>
            <person name="Matzkin L."/>
            <person name="McAllister B."/>
            <person name="McBride C.S."/>
            <person name="McKernan B."/>
            <person name="McKernan K."/>
            <person name="Mendez-Lago M."/>
            <person name="Minx P."/>
            <person name="Mollenhauer M.U."/>
            <person name="Montooth K."/>
            <person name="Mount S.M."/>
            <person name="Mu X."/>
            <person name="Myers E."/>
            <person name="Negre B."/>
            <person name="Newfeld S."/>
            <person name="Nielsen R."/>
            <person name="Noor M.A."/>
            <person name="O'Grady P."/>
            <person name="Pachter L."/>
            <person name="Papaceit M."/>
            <person name="Parisi M.J."/>
            <person name="Parisi M."/>
            <person name="Parts L."/>
            <person name="Pedersen J.S."/>
            <person name="Pesole G."/>
            <person name="Phillippy A.M."/>
            <person name="Ponting C.P."/>
            <person name="Pop M."/>
            <person name="Porcelli D."/>
            <person name="Powell J.R."/>
            <person name="Prohaska S."/>
            <person name="Pruitt K."/>
            <person name="Puig M."/>
            <person name="Quesneville H."/>
            <person name="Ram K.R."/>
            <person name="Rand D."/>
            <person name="Rasmussen M.D."/>
            <person name="Reed L.K."/>
            <person name="Reenan R."/>
            <person name="Reily A."/>
            <person name="Remington K.A."/>
            <person name="Rieger T.T."/>
            <person name="Ritchie M.G."/>
            <person name="Robin C."/>
            <person name="Rogers Y.H."/>
            <person name="Rohde C."/>
            <person name="Rozas J."/>
            <person name="Rubenfield M.J."/>
            <person name="Ruiz A."/>
            <person name="Russo S."/>
            <person name="Salzberg S.L."/>
            <person name="Sanchez-Gracia A."/>
            <person name="Saranga D.J."/>
            <person name="Sato H."/>
            <person name="Schaeffer S.W."/>
            <person name="Schatz M.C."/>
            <person name="Schlenke T."/>
            <person name="Schwartz R."/>
            <person name="Segarra C."/>
            <person name="Singh R.S."/>
            <person name="Sirot L."/>
            <person name="Sirota M."/>
            <person name="Sisneros N.B."/>
            <person name="Smith C.D."/>
            <person name="Smith T.F."/>
            <person name="Spieth J."/>
            <person name="Stage D.E."/>
            <person name="Stark A."/>
            <person name="Stephan W."/>
            <person name="Strausberg R.L."/>
            <person name="Strempel S."/>
            <person name="Sturgill D."/>
            <person name="Sutton G."/>
            <person name="Sutton G.G."/>
            <person name="Tao W."/>
            <person name="Teichmann S."/>
            <person name="Tobari Y.N."/>
            <person name="Tomimura Y."/>
            <person name="Tsolas J.M."/>
            <person name="Valente V.L."/>
            <person name="Venter E."/>
            <person name="Venter J.C."/>
            <person name="Vicario S."/>
            <person name="Vieira F.G."/>
            <person name="Vilella A.J."/>
            <person name="Villasante A."/>
            <person name="Walenz B."/>
            <person name="Wang J."/>
            <person name="Wasserman M."/>
            <person name="Watts T."/>
            <person name="Wilson D."/>
            <person name="Wilson R.K."/>
            <person name="Wing R.A."/>
            <person name="Wolfner M.F."/>
            <person name="Wong A."/>
            <person name="Wong G.K."/>
            <person name="Wu C.I."/>
            <person name="Wu G."/>
            <person name="Yamamoto D."/>
            <person name="Yang H.P."/>
            <person name="Yang S.P."/>
            <person name="Yorke J.A."/>
            <person name="Yoshida K."/>
            <person name="Zdobnov E."/>
            <person name="Zhang P."/>
            <person name="Zhang Y."/>
            <person name="Zimin A.V."/>
            <person name="Baldwin J."/>
            <person name="Abdouelleil A."/>
            <person name="Abdulkadir J."/>
            <person name="Abebe A."/>
            <person name="Abera B."/>
            <person name="Abreu J."/>
            <person name="Acer S.C."/>
            <person name="Aftuck L."/>
            <person name="Alexander A."/>
            <person name="An P."/>
            <person name="Anderson E."/>
            <person name="Anderson S."/>
            <person name="Arachi H."/>
            <person name="Azer M."/>
            <person name="Bachantsang P."/>
            <person name="Barry A."/>
            <person name="Bayul T."/>
            <person name="Berlin A."/>
            <person name="Bessette D."/>
            <person name="Bloom T."/>
            <person name="Blye J."/>
            <person name="Boguslavskiy L."/>
            <person name="Bonnet C."/>
            <person name="Boukhgalter B."/>
            <person name="Bourzgui I."/>
            <person name="Brown A."/>
            <person name="Cahill P."/>
            <person name="Channer S."/>
            <person name="Cheshatsang Y."/>
            <person name="Chuda L."/>
            <person name="Citroen M."/>
            <person name="Collymore A."/>
            <person name="Cooke P."/>
            <person name="Costello M."/>
            <person name="D'Aco K."/>
            <person name="Daza R."/>
            <person name="De Haan G."/>
            <person name="DeGray S."/>
            <person name="DeMaso C."/>
            <person name="Dhargay N."/>
            <person name="Dooley K."/>
            <person name="Dooley E."/>
            <person name="Doricent M."/>
            <person name="Dorje P."/>
            <person name="Dorjee K."/>
            <person name="Dupes A."/>
            <person name="Elong R."/>
            <person name="Falk J."/>
            <person name="Farina A."/>
            <person name="Faro S."/>
            <person name="Ferguson D."/>
            <person name="Fisher S."/>
            <person name="Foley C.D."/>
            <person name="Franke A."/>
            <person name="Friedrich D."/>
            <person name="Gadbois L."/>
            <person name="Gearin G."/>
            <person name="Gearin C.R."/>
            <person name="Giannoukos G."/>
            <person name="Goode T."/>
            <person name="Graham J."/>
            <person name="Grandbois E."/>
            <person name="Grewal S."/>
            <person name="Gyaltsen K."/>
            <person name="Hafez N."/>
            <person name="Hagos B."/>
            <person name="Hall J."/>
            <person name="Henson C."/>
            <person name="Hollinger A."/>
            <person name="Honan T."/>
            <person name="Huard M.D."/>
            <person name="Hughes L."/>
            <person name="Hurhula B."/>
            <person name="Husby M.E."/>
            <person name="Kamat A."/>
            <person name="Kanga B."/>
            <person name="Kashin S."/>
            <person name="Khazanovich D."/>
            <person name="Kisner P."/>
            <person name="Lance K."/>
            <person name="Lara M."/>
            <person name="Lee W."/>
            <person name="Lennon N."/>
            <person name="Letendre F."/>
            <person name="LeVine R."/>
            <person name="Lipovsky A."/>
            <person name="Liu X."/>
            <person name="Liu J."/>
            <person name="Liu S."/>
            <person name="Lokyitsang T."/>
            <person name="Lokyitsang Y."/>
            <person name="Lubonja R."/>
            <person name="Lui A."/>
            <person name="MacDonald P."/>
            <person name="Magnisalis V."/>
            <person name="Maru K."/>
            <person name="Matthews C."/>
            <person name="McCusker W."/>
            <person name="McDonough S."/>
            <person name="Mehta T."/>
            <person name="Meldrim J."/>
            <person name="Meneus L."/>
            <person name="Mihai O."/>
            <person name="Mihalev A."/>
            <person name="Mihova T."/>
            <person name="Mittelman R."/>
            <person name="Mlenga V."/>
            <person name="Montmayeur A."/>
            <person name="Mulrain L."/>
            <person name="Navidi A."/>
            <person name="Naylor J."/>
            <person name="Negash T."/>
            <person name="Nguyen T."/>
            <person name="Nguyen N."/>
            <person name="Nicol R."/>
            <person name="Norbu C."/>
            <person name="Norbu N."/>
            <person name="Novod N."/>
            <person name="O'Neill B."/>
            <person name="Osman S."/>
            <person name="Markiewicz E."/>
            <person name="Oyono O.L."/>
            <person name="Patti C."/>
            <person name="Phunkhang P."/>
            <person name="Pierre F."/>
            <person name="Priest M."/>
            <person name="Raghuraman S."/>
            <person name="Rege F."/>
            <person name="Reyes R."/>
            <person name="Rise C."/>
            <person name="Rogov P."/>
            <person name="Ross K."/>
            <person name="Ryan E."/>
            <person name="Settipalli S."/>
            <person name="Shea T."/>
            <person name="Sherpa N."/>
            <person name="Shi L."/>
            <person name="Shih D."/>
            <person name="Sparrow T."/>
            <person name="Spaulding J."/>
            <person name="Stalker J."/>
            <person name="Stange-Thomann N."/>
            <person name="Stavropoulos S."/>
            <person name="Stone C."/>
            <person name="Strader C."/>
            <person name="Tesfaye S."/>
            <person name="Thomson T."/>
            <person name="Thoulutsang Y."/>
            <person name="Thoulutsang D."/>
            <person name="Topham K."/>
            <person name="Topping I."/>
            <person name="Tsamla T."/>
            <person name="Vassiliev H."/>
            <person name="Vo A."/>
            <person name="Wangchuk T."/>
            <person name="Wangdi T."/>
            <person name="Weiand M."/>
            <person name="Wilkinson J."/>
            <person name="Wilson A."/>
            <person name="Yadav S."/>
            <person name="Young G."/>
            <person name="Yu Q."/>
            <person name="Zembek L."/>
            <person name="Zhong D."/>
            <person name="Zimmer A."/>
            <person name="Zwirko Z."/>
            <person name="Jaffe D.B."/>
            <person name="Alvarez P."/>
            <person name="Brockman W."/>
            <person name="Butler J."/>
            <person name="Chin C."/>
            <person name="Gnerre S."/>
            <person name="Grabherr M."/>
            <person name="Kleber M."/>
            <person name="Mauceli E."/>
            <person name="MacCallum I."/>
        </authorList>
    </citation>
    <scope>NUCLEOTIDE SEQUENCE [LARGE SCALE GENOMIC DNA]</scope>
    <source>
        <strain evidence="3">Tucson 14024-0371.13</strain>
    </source>
</reference>
<accession>A0A0P8XG72</accession>